<dbReference type="GeneID" id="27905192"/>
<dbReference type="GO" id="GO:0031388">
    <property type="term" value="P:organic acid phosphorylation"/>
    <property type="evidence" value="ECO:0007669"/>
    <property type="project" value="InterPro"/>
</dbReference>
<protein>
    <submittedName>
        <fullName evidence="4">Glycerate kinase</fullName>
    </submittedName>
</protein>
<sequence length="490" mass="50866">MGGSSTPAVSERVKLGNSLIQTQMGPRILICPSGFKESLGPNEVADCIEAGVLRAVPDASITKAPMVDGGEGFTEALVATTGGRRHFVEVIGPVREPVASHYGFLGNSASTAVVEMAAAAGLSMVPRDQRNPLYTTTFGVGQLIKAALDNGATNILLGCGDSGTCDGGIGMAQALGARFFDSKGAEIAQAMGGASLNDLAATDLSELHPRLRECQIDVACNWHNVLCGPKGVARVFGPQKGATPAEVELLDMAMTRVGAVVSKSIGKDISYAPGSGASGGMGAGLQLIGAQLHPRFDIITKFLNINNLVRGCDLVITAEGGIDEQTPRGKIPAEVARIAKAKGVPVIALAGTVGKGAESNYEAGIDAYASILQAPVTLQVAIAEAERLLMDAAESVARMVKVGSSLKRLALGRNGNVGEAKPELLVLDNVLNRSKVSWRQGYNQDSTGIPFHDVCLLSISPVLDFWAAENMPSAIRPEWHPLLDIGPEGA</sequence>
<dbReference type="Proteomes" id="UP000016931">
    <property type="component" value="Unassembled WGS sequence"/>
</dbReference>
<keyword evidence="5" id="KW-1185">Reference proteome</keyword>
<dbReference type="Gene3D" id="3.40.50.10350">
    <property type="entry name" value="Glycerate kinase, domain 1"/>
    <property type="match status" value="1"/>
</dbReference>
<dbReference type="PANTHER" id="PTHR21599:SF0">
    <property type="entry name" value="GLYCERATE KINASE"/>
    <property type="match status" value="1"/>
</dbReference>
<comment type="similarity">
    <text evidence="1">Belongs to the glycerate kinase type-1 family.</text>
</comment>
<dbReference type="NCBIfam" id="TIGR00045">
    <property type="entry name" value="glycerate kinase"/>
    <property type="match status" value="1"/>
</dbReference>
<evidence type="ECO:0000256" key="1">
    <source>
        <dbReference type="ARBA" id="ARBA00006284"/>
    </source>
</evidence>
<name>M3D7I9_SPHMS</name>
<evidence type="ECO:0000256" key="3">
    <source>
        <dbReference type="ARBA" id="ARBA00022777"/>
    </source>
</evidence>
<dbReference type="HOGENOM" id="CLU_028255_0_1_1"/>
<dbReference type="PANTHER" id="PTHR21599">
    <property type="entry name" value="GLYCERATE KINASE"/>
    <property type="match status" value="1"/>
</dbReference>
<dbReference type="eggNOG" id="ENOG502RZ8D">
    <property type="taxonomic scope" value="Eukaryota"/>
</dbReference>
<dbReference type="Pfam" id="PF02595">
    <property type="entry name" value="Gly_kinase"/>
    <property type="match status" value="1"/>
</dbReference>
<accession>M3D7I9</accession>
<proteinExistence type="inferred from homology"/>
<evidence type="ECO:0000256" key="2">
    <source>
        <dbReference type="ARBA" id="ARBA00022679"/>
    </source>
</evidence>
<dbReference type="STRING" id="692275.M3D7I9"/>
<dbReference type="RefSeq" id="XP_016761965.1">
    <property type="nucleotide sequence ID" value="XM_016908055.1"/>
</dbReference>
<dbReference type="SUPFAM" id="SSF110738">
    <property type="entry name" value="Glycerate kinase I"/>
    <property type="match status" value="1"/>
</dbReference>
<dbReference type="OrthoDB" id="10262596at2759"/>
<evidence type="ECO:0000313" key="5">
    <source>
        <dbReference type="Proteomes" id="UP000016931"/>
    </source>
</evidence>
<evidence type="ECO:0000313" key="4">
    <source>
        <dbReference type="EMBL" id="EMF13844.1"/>
    </source>
</evidence>
<dbReference type="Gene3D" id="3.90.1510.10">
    <property type="entry name" value="Glycerate kinase, domain 2"/>
    <property type="match status" value="1"/>
</dbReference>
<dbReference type="InterPro" id="IPR018193">
    <property type="entry name" value="Glyc_kinase_flavodox-like_fold"/>
</dbReference>
<dbReference type="InterPro" id="IPR004381">
    <property type="entry name" value="Glycerate_kinase"/>
</dbReference>
<dbReference type="OMA" id="MRVLVCP"/>
<organism evidence="4 5">
    <name type="scientific">Sphaerulina musiva (strain SO2202)</name>
    <name type="common">Poplar stem canker fungus</name>
    <name type="synonym">Septoria musiva</name>
    <dbReference type="NCBI Taxonomy" id="692275"/>
    <lineage>
        <taxon>Eukaryota</taxon>
        <taxon>Fungi</taxon>
        <taxon>Dikarya</taxon>
        <taxon>Ascomycota</taxon>
        <taxon>Pezizomycotina</taxon>
        <taxon>Dothideomycetes</taxon>
        <taxon>Dothideomycetidae</taxon>
        <taxon>Mycosphaerellales</taxon>
        <taxon>Mycosphaerellaceae</taxon>
        <taxon>Sphaerulina</taxon>
    </lineage>
</organism>
<dbReference type="InterPro" id="IPR018197">
    <property type="entry name" value="Glycerate_kinase_RE-like"/>
</dbReference>
<reference evidence="4 5" key="1">
    <citation type="journal article" date="2012" name="PLoS Pathog.">
        <title>Diverse lifestyles and strategies of plant pathogenesis encoded in the genomes of eighteen Dothideomycetes fungi.</title>
        <authorList>
            <person name="Ohm R.A."/>
            <person name="Feau N."/>
            <person name="Henrissat B."/>
            <person name="Schoch C.L."/>
            <person name="Horwitz B.A."/>
            <person name="Barry K.W."/>
            <person name="Condon B.J."/>
            <person name="Copeland A.C."/>
            <person name="Dhillon B."/>
            <person name="Glaser F."/>
            <person name="Hesse C.N."/>
            <person name="Kosti I."/>
            <person name="LaButti K."/>
            <person name="Lindquist E.A."/>
            <person name="Lucas S."/>
            <person name="Salamov A.A."/>
            <person name="Bradshaw R.E."/>
            <person name="Ciuffetti L."/>
            <person name="Hamelin R.C."/>
            <person name="Kema G.H.J."/>
            <person name="Lawrence C."/>
            <person name="Scott J.A."/>
            <person name="Spatafora J.W."/>
            <person name="Turgeon B.G."/>
            <person name="de Wit P.J.G.M."/>
            <person name="Zhong S."/>
            <person name="Goodwin S.B."/>
            <person name="Grigoriev I.V."/>
        </authorList>
    </citation>
    <scope>NUCLEOTIDE SEQUENCE [LARGE SCALE GENOMIC DNA]</scope>
    <source>
        <strain evidence="4 5">SO2202</strain>
    </source>
</reference>
<dbReference type="InterPro" id="IPR036129">
    <property type="entry name" value="Glycerate_kinase_sf"/>
</dbReference>
<dbReference type="EMBL" id="KB456263">
    <property type="protein sequence ID" value="EMF13844.1"/>
    <property type="molecule type" value="Genomic_DNA"/>
</dbReference>
<keyword evidence="3 4" id="KW-0418">Kinase</keyword>
<keyword evidence="2" id="KW-0808">Transferase</keyword>
<dbReference type="GO" id="GO:0008887">
    <property type="term" value="F:glycerate kinase activity"/>
    <property type="evidence" value="ECO:0007669"/>
    <property type="project" value="InterPro"/>
</dbReference>
<dbReference type="AlphaFoldDB" id="M3D7I9"/>
<gene>
    <name evidence="4" type="ORF">SEPMUDRAFT_163444</name>
</gene>